<protein>
    <submittedName>
        <fullName evidence="1">Uncharacterized protein</fullName>
    </submittedName>
</protein>
<evidence type="ECO:0000313" key="2">
    <source>
        <dbReference type="Proteomes" id="UP001349343"/>
    </source>
</evidence>
<sequence>MNTTSIENKTPRYFPFYKGMYLGKEPEGYSTKQGARKFMSNIPDTDVYKEYFGSKQEYKRTHYYFYKIDEKSREYGCINPERNNEFKTYDTRQRVNVNELEFDLDEILEGITKANIYRETRDVNAAVEFEKKYGLYPCAWVDDTDYRKAYTKYVNKYVEFREGVLEINVKWADGSVTPAPIN</sequence>
<dbReference type="Proteomes" id="UP001349343">
    <property type="component" value="Segment"/>
</dbReference>
<accession>A0ABZ0Z273</accession>
<keyword evidence="2" id="KW-1185">Reference proteome</keyword>
<evidence type="ECO:0000313" key="1">
    <source>
        <dbReference type="EMBL" id="WQJ53129.1"/>
    </source>
</evidence>
<proteinExistence type="predicted"/>
<organism evidence="1 2">
    <name type="scientific">phage Lak_Megaphage_RVC_JS4_GC31</name>
    <dbReference type="NCBI Taxonomy" id="3109228"/>
    <lineage>
        <taxon>Viruses</taxon>
        <taxon>Duplodnaviria</taxon>
        <taxon>Heunggongvirae</taxon>
        <taxon>Uroviricota</taxon>
        <taxon>Caudoviricetes</taxon>
        <taxon>Caudoviricetes code 15 clade</taxon>
    </lineage>
</organism>
<reference evidence="1 2" key="1">
    <citation type="submission" date="2023-11" db="EMBL/GenBank/DDBJ databases">
        <authorList>
            <person name="Cook R."/>
            <person name="Crisci M."/>
            <person name="Pye H."/>
            <person name="Adriaenssens E."/>
            <person name="Santini J."/>
        </authorList>
    </citation>
    <scope>NUCLEOTIDE SEQUENCE [LARGE SCALE GENOMIC DNA]</scope>
    <source>
        <strain evidence="1">Lak_Megaphage_RVC_JS4_GC31</strain>
    </source>
</reference>
<name>A0ABZ0Z273_9CAUD</name>
<dbReference type="EMBL" id="OR769222">
    <property type="protein sequence ID" value="WQJ53129.1"/>
    <property type="molecule type" value="Genomic_DNA"/>
</dbReference>